<feature type="compositionally biased region" description="Basic and acidic residues" evidence="1">
    <location>
        <begin position="21"/>
        <end position="33"/>
    </location>
</feature>
<dbReference type="Proteomes" id="UP000236161">
    <property type="component" value="Unassembled WGS sequence"/>
</dbReference>
<reference evidence="2 3" key="1">
    <citation type="journal article" date="2017" name="Nature">
        <title>The Apostasia genome and the evolution of orchids.</title>
        <authorList>
            <person name="Zhang G.Q."/>
            <person name="Liu K.W."/>
            <person name="Li Z."/>
            <person name="Lohaus R."/>
            <person name="Hsiao Y.Y."/>
            <person name="Niu S.C."/>
            <person name="Wang J.Y."/>
            <person name="Lin Y.C."/>
            <person name="Xu Q."/>
            <person name="Chen L.J."/>
            <person name="Yoshida K."/>
            <person name="Fujiwara S."/>
            <person name="Wang Z.W."/>
            <person name="Zhang Y.Q."/>
            <person name="Mitsuda N."/>
            <person name="Wang M."/>
            <person name="Liu G.H."/>
            <person name="Pecoraro L."/>
            <person name="Huang H.X."/>
            <person name="Xiao X.J."/>
            <person name="Lin M."/>
            <person name="Wu X.Y."/>
            <person name="Wu W.L."/>
            <person name="Chen Y.Y."/>
            <person name="Chang S.B."/>
            <person name="Sakamoto S."/>
            <person name="Ohme-Takagi M."/>
            <person name="Yagi M."/>
            <person name="Zeng S.J."/>
            <person name="Shen C.Y."/>
            <person name="Yeh C.M."/>
            <person name="Luo Y.B."/>
            <person name="Tsai W.C."/>
            <person name="Van de Peer Y."/>
            <person name="Liu Z.J."/>
        </authorList>
    </citation>
    <scope>NUCLEOTIDE SEQUENCE [LARGE SCALE GENOMIC DNA]</scope>
    <source>
        <strain evidence="3">cv. Shenzhen</strain>
        <tissue evidence="2">Stem</tissue>
    </source>
</reference>
<accession>A0A2I0AV47</accession>
<proteinExistence type="predicted"/>
<gene>
    <name evidence="2" type="ORF">AXF42_Ash019578</name>
</gene>
<keyword evidence="3" id="KW-1185">Reference proteome</keyword>
<feature type="region of interest" description="Disordered" evidence="1">
    <location>
        <begin position="1"/>
        <end position="33"/>
    </location>
</feature>
<evidence type="ECO:0000313" key="3">
    <source>
        <dbReference type="Proteomes" id="UP000236161"/>
    </source>
</evidence>
<dbReference type="EMBL" id="KZ451949">
    <property type="protein sequence ID" value="PKA59424.1"/>
    <property type="molecule type" value="Genomic_DNA"/>
</dbReference>
<protein>
    <submittedName>
        <fullName evidence="2">Uncharacterized protein</fullName>
    </submittedName>
</protein>
<dbReference type="PANTHER" id="PTHR33401:SF2">
    <property type="entry name" value="OS03G0138400 PROTEIN"/>
    <property type="match status" value="1"/>
</dbReference>
<dbReference type="OrthoDB" id="773814at2759"/>
<name>A0A2I0AV47_9ASPA</name>
<sequence>MDSSGNEARNCNGKKPSIVIDSKEGVDKGKDEDGKRNCFLSSALKKGGMKGRRQRSRAKKVRWNDCNGDKLVEVMEFQPSDSSDSEDEYGSDDWILDHAIFGCIKFFCCLWGPR</sequence>
<dbReference type="AlphaFoldDB" id="A0A2I0AV47"/>
<organism evidence="2 3">
    <name type="scientific">Apostasia shenzhenica</name>
    <dbReference type="NCBI Taxonomy" id="1088818"/>
    <lineage>
        <taxon>Eukaryota</taxon>
        <taxon>Viridiplantae</taxon>
        <taxon>Streptophyta</taxon>
        <taxon>Embryophyta</taxon>
        <taxon>Tracheophyta</taxon>
        <taxon>Spermatophyta</taxon>
        <taxon>Magnoliopsida</taxon>
        <taxon>Liliopsida</taxon>
        <taxon>Asparagales</taxon>
        <taxon>Orchidaceae</taxon>
        <taxon>Apostasioideae</taxon>
        <taxon>Apostasia</taxon>
    </lineage>
</organism>
<dbReference type="PANTHER" id="PTHR33401">
    <property type="entry name" value="LIGHT-HARVESTING COMPLEX-LIKE PROTEIN OHP2, CHLOROPLASTIC"/>
    <property type="match status" value="1"/>
</dbReference>
<evidence type="ECO:0000313" key="2">
    <source>
        <dbReference type="EMBL" id="PKA59424.1"/>
    </source>
</evidence>
<evidence type="ECO:0000256" key="1">
    <source>
        <dbReference type="SAM" id="MobiDB-lite"/>
    </source>
</evidence>